<evidence type="ECO:0000259" key="1">
    <source>
        <dbReference type="PROSITE" id="PS50053"/>
    </source>
</evidence>
<dbReference type="PANTHER" id="PTHR10677:SF3">
    <property type="entry name" value="FI07626P-RELATED"/>
    <property type="match status" value="1"/>
</dbReference>
<dbReference type="CDD" id="cd17039">
    <property type="entry name" value="Ubl_ubiquitin_like"/>
    <property type="match status" value="1"/>
</dbReference>
<dbReference type="Proteomes" id="UP000039324">
    <property type="component" value="Unassembled WGS sequence"/>
</dbReference>
<organism evidence="2 3">
    <name type="scientific">Plasmodiophora brassicae</name>
    <name type="common">Clubroot disease agent</name>
    <dbReference type="NCBI Taxonomy" id="37360"/>
    <lineage>
        <taxon>Eukaryota</taxon>
        <taxon>Sar</taxon>
        <taxon>Rhizaria</taxon>
        <taxon>Endomyxa</taxon>
        <taxon>Phytomyxea</taxon>
        <taxon>Plasmodiophorida</taxon>
        <taxon>Plasmodiophoridae</taxon>
        <taxon>Plasmodiophora</taxon>
    </lineage>
</organism>
<feature type="domain" description="Ubiquitin-like" evidence="1">
    <location>
        <begin position="1"/>
        <end position="73"/>
    </location>
</feature>
<protein>
    <recommendedName>
        <fullName evidence="1">Ubiquitin-like domain-containing protein</fullName>
    </recommendedName>
</protein>
<dbReference type="GO" id="GO:0031593">
    <property type="term" value="F:polyubiquitin modification-dependent protein binding"/>
    <property type="evidence" value="ECO:0007669"/>
    <property type="project" value="TreeGrafter"/>
</dbReference>
<dbReference type="Pfam" id="PF00240">
    <property type="entry name" value="ubiquitin"/>
    <property type="match status" value="1"/>
</dbReference>
<gene>
    <name evidence="2" type="ORF">PBRA_000596</name>
</gene>
<evidence type="ECO:0000313" key="2">
    <source>
        <dbReference type="EMBL" id="CEO97251.1"/>
    </source>
</evidence>
<dbReference type="Gene3D" id="3.10.20.90">
    <property type="entry name" value="Phosphatidylinositol 3-kinase Catalytic Subunit, Chain A, domain 1"/>
    <property type="match status" value="1"/>
</dbReference>
<dbReference type="InterPro" id="IPR015496">
    <property type="entry name" value="Ubiquilin"/>
</dbReference>
<dbReference type="OrthoDB" id="419317at2759"/>
<dbReference type="SMART" id="SM00213">
    <property type="entry name" value="UBQ"/>
    <property type="match status" value="1"/>
</dbReference>
<dbReference type="SUPFAM" id="SSF54236">
    <property type="entry name" value="Ubiquitin-like"/>
    <property type="match status" value="1"/>
</dbReference>
<dbReference type="GO" id="GO:0006511">
    <property type="term" value="P:ubiquitin-dependent protein catabolic process"/>
    <property type="evidence" value="ECO:0007669"/>
    <property type="project" value="TreeGrafter"/>
</dbReference>
<sequence>MLVSVRSVTGQTLAVHNVDESGAVLDLKRSIEHQHNVPSHLQRIIYAGRELDDNATLAASGIVDSTLVQLVVRPDRPVSDEAFARMMQEHEIEQAAHDPNGQPVRRPLQHIPLVNVHPCAGGCAVHVGADPGDATAERGCVVAHVDNLGGTKHAPCATAASDAQRRTTI</sequence>
<evidence type="ECO:0000313" key="3">
    <source>
        <dbReference type="Proteomes" id="UP000039324"/>
    </source>
</evidence>
<dbReference type="InterPro" id="IPR029071">
    <property type="entry name" value="Ubiquitin-like_domsf"/>
</dbReference>
<dbReference type="EMBL" id="CDSF01000079">
    <property type="protein sequence ID" value="CEO97251.1"/>
    <property type="molecule type" value="Genomic_DNA"/>
</dbReference>
<dbReference type="InterPro" id="IPR000626">
    <property type="entry name" value="Ubiquitin-like_dom"/>
</dbReference>
<name>A0A0G4IQ23_PLABS</name>
<keyword evidence="3" id="KW-1185">Reference proteome</keyword>
<dbReference type="PANTHER" id="PTHR10677">
    <property type="entry name" value="UBIQUILIN"/>
    <property type="match status" value="1"/>
</dbReference>
<dbReference type="GO" id="GO:0005829">
    <property type="term" value="C:cytosol"/>
    <property type="evidence" value="ECO:0007669"/>
    <property type="project" value="TreeGrafter"/>
</dbReference>
<accession>A0A0G4IQ23</accession>
<dbReference type="STRING" id="37360.A0A0G4IQ23"/>
<dbReference type="AlphaFoldDB" id="A0A0G4IQ23"/>
<dbReference type="PROSITE" id="PS50053">
    <property type="entry name" value="UBIQUITIN_2"/>
    <property type="match status" value="1"/>
</dbReference>
<proteinExistence type="predicted"/>
<reference evidence="2 3" key="1">
    <citation type="submission" date="2015-02" db="EMBL/GenBank/DDBJ databases">
        <authorList>
            <person name="Chooi Y.-H."/>
        </authorList>
    </citation>
    <scope>NUCLEOTIDE SEQUENCE [LARGE SCALE GENOMIC DNA]</scope>
    <source>
        <strain evidence="2">E3</strain>
    </source>
</reference>